<reference evidence="1" key="1">
    <citation type="journal article" date="2021" name="PeerJ">
        <title>Extensive microbial diversity within the chicken gut microbiome revealed by metagenomics and culture.</title>
        <authorList>
            <person name="Gilroy R."/>
            <person name="Ravi A."/>
            <person name="Getino M."/>
            <person name="Pursley I."/>
            <person name="Horton D.L."/>
            <person name="Alikhan N.F."/>
            <person name="Baker D."/>
            <person name="Gharbi K."/>
            <person name="Hall N."/>
            <person name="Watson M."/>
            <person name="Adriaenssens E.M."/>
            <person name="Foster-Nyarko E."/>
            <person name="Jarju S."/>
            <person name="Secka A."/>
            <person name="Antonio M."/>
            <person name="Oren A."/>
            <person name="Chaudhuri R.R."/>
            <person name="La Ragione R."/>
            <person name="Hildebrand F."/>
            <person name="Pallen M.J."/>
        </authorList>
    </citation>
    <scope>NUCLEOTIDE SEQUENCE</scope>
    <source>
        <strain evidence="1">Gambia16-930</strain>
    </source>
</reference>
<name>A0A9D1RG68_9BACT</name>
<evidence type="ECO:0008006" key="3">
    <source>
        <dbReference type="Google" id="ProtNLM"/>
    </source>
</evidence>
<dbReference type="Proteomes" id="UP000824267">
    <property type="component" value="Unassembled WGS sequence"/>
</dbReference>
<sequence>MFGSTVKNMTLFCLILFCISCSSEPPIPKPKTYLRLDTPQPSYLQFSQKQVPFSFEYPDYGRIEWLKSNSAENKWFNIVFDKYGFEANVSYMPLKKKSDLAYMVNDCYTFLDRHKKFSSGIIEQEYSDKEADVYGTTFAIKGTDVVSPYQFYLTDSSKHFIRLALHCQSLPNNDSLSAFIKRIETDLNHMIGTLRWND</sequence>
<dbReference type="AlphaFoldDB" id="A0A9D1RG68"/>
<protein>
    <recommendedName>
        <fullName evidence="3">Gliding motility lipoprotein GldD</fullName>
    </recommendedName>
</protein>
<organism evidence="1 2">
    <name type="scientific">Candidatus Onthomorpha intestinigallinarum</name>
    <dbReference type="NCBI Taxonomy" id="2840880"/>
    <lineage>
        <taxon>Bacteria</taxon>
        <taxon>Pseudomonadati</taxon>
        <taxon>Bacteroidota</taxon>
        <taxon>Bacteroidia</taxon>
        <taxon>Bacteroidales</taxon>
        <taxon>Candidatus Onthomorpha</taxon>
    </lineage>
</organism>
<evidence type="ECO:0000313" key="2">
    <source>
        <dbReference type="Proteomes" id="UP000824267"/>
    </source>
</evidence>
<comment type="caution">
    <text evidence="1">The sequence shown here is derived from an EMBL/GenBank/DDBJ whole genome shotgun (WGS) entry which is preliminary data.</text>
</comment>
<accession>A0A9D1RG68</accession>
<evidence type="ECO:0000313" key="1">
    <source>
        <dbReference type="EMBL" id="HIW87289.1"/>
    </source>
</evidence>
<gene>
    <name evidence="1" type="ORF">IAC47_03325</name>
</gene>
<proteinExistence type="predicted"/>
<dbReference type="Pfam" id="PF25593">
    <property type="entry name" value="GldD_lipo"/>
    <property type="match status" value="1"/>
</dbReference>
<dbReference type="InterPro" id="IPR019850">
    <property type="entry name" value="GldD-like"/>
</dbReference>
<reference evidence="1" key="2">
    <citation type="submission" date="2021-04" db="EMBL/GenBank/DDBJ databases">
        <authorList>
            <person name="Gilroy R."/>
        </authorList>
    </citation>
    <scope>NUCLEOTIDE SEQUENCE</scope>
    <source>
        <strain evidence="1">Gambia16-930</strain>
    </source>
</reference>
<dbReference type="EMBL" id="DXGG01000112">
    <property type="protein sequence ID" value="HIW87289.1"/>
    <property type="molecule type" value="Genomic_DNA"/>
</dbReference>